<dbReference type="EMBL" id="FO203503">
    <property type="protein sequence ID" value="CCK80486.1"/>
    <property type="molecule type" value="Genomic_DNA"/>
</dbReference>
<reference evidence="10 11" key="1">
    <citation type="journal article" date="2013" name="Environ. Microbiol.">
        <title>Complete genome, catabolic sub-proteomes and key-metabolites of Desulfobacula toluolica Tol2, a marine, aromatic compound-degrading, sulfate-reducing bacterium.</title>
        <authorList>
            <person name="Wohlbrand L."/>
            <person name="Jacob J.H."/>
            <person name="Kube M."/>
            <person name="Mussmann M."/>
            <person name="Jarling R."/>
            <person name="Beck A."/>
            <person name="Amann R."/>
            <person name="Wilkes H."/>
            <person name="Reinhardt R."/>
            <person name="Rabus R."/>
        </authorList>
    </citation>
    <scope>NUCLEOTIDE SEQUENCE [LARGE SCALE GENOMIC DNA]</scope>
    <source>
        <strain evidence="11">DSM 7467 / Tol2</strain>
    </source>
</reference>
<dbReference type="InterPro" id="IPR006426">
    <property type="entry name" value="Asn_synth_AEB"/>
</dbReference>
<feature type="binding site" evidence="7">
    <location>
        <position position="289"/>
    </location>
    <ligand>
        <name>ATP</name>
        <dbReference type="ChEBI" id="CHEBI:30616"/>
    </ligand>
</feature>
<dbReference type="InterPro" id="IPR029055">
    <property type="entry name" value="Ntn_hydrolases_N"/>
</dbReference>
<comment type="similarity">
    <text evidence="2">Belongs to the asparagine synthetase family.</text>
</comment>
<dbReference type="SUPFAM" id="SSF56235">
    <property type="entry name" value="N-terminal nucleophile aminohydrolases (Ntn hydrolases)"/>
    <property type="match status" value="1"/>
</dbReference>
<dbReference type="Gene3D" id="3.40.50.620">
    <property type="entry name" value="HUPs"/>
    <property type="match status" value="1"/>
</dbReference>
<accession>K0NGW6</accession>
<dbReference type="GO" id="GO:0005829">
    <property type="term" value="C:cytosol"/>
    <property type="evidence" value="ECO:0007669"/>
    <property type="project" value="TreeGrafter"/>
</dbReference>
<keyword evidence="11" id="KW-1185">Reference proteome</keyword>
<comment type="pathway">
    <text evidence="1">Amino-acid biosynthesis; L-asparagine biosynthesis; L-asparagine from L-aspartate (L-Gln route): step 1/1.</text>
</comment>
<evidence type="ECO:0000256" key="8">
    <source>
        <dbReference type="PIRSR" id="PIRSR001589-3"/>
    </source>
</evidence>
<dbReference type="PANTHER" id="PTHR43284">
    <property type="entry name" value="ASPARAGINE SYNTHETASE (GLUTAMINE-HYDROLYZING)"/>
    <property type="match status" value="1"/>
</dbReference>
<dbReference type="InterPro" id="IPR014729">
    <property type="entry name" value="Rossmann-like_a/b/a_fold"/>
</dbReference>
<name>K0NGW6_DESTT</name>
<dbReference type="InterPro" id="IPR017932">
    <property type="entry name" value="GATase_2_dom"/>
</dbReference>
<feature type="binding site" evidence="7">
    <location>
        <position position="100"/>
    </location>
    <ligand>
        <name>L-glutamine</name>
        <dbReference type="ChEBI" id="CHEBI:58359"/>
    </ligand>
</feature>
<dbReference type="GO" id="GO:0004066">
    <property type="term" value="F:asparagine synthase (glutamine-hydrolyzing) activity"/>
    <property type="evidence" value="ECO:0007669"/>
    <property type="project" value="UniProtKB-EC"/>
</dbReference>
<dbReference type="EC" id="6.3.5.4" evidence="3"/>
<dbReference type="GO" id="GO:0006529">
    <property type="term" value="P:asparagine biosynthetic process"/>
    <property type="evidence" value="ECO:0007669"/>
    <property type="project" value="InterPro"/>
</dbReference>
<dbReference type="PANTHER" id="PTHR43284:SF1">
    <property type="entry name" value="ASPARAGINE SYNTHETASE"/>
    <property type="match status" value="1"/>
</dbReference>
<protein>
    <recommendedName>
        <fullName evidence="3">asparagine synthase (glutamine-hydrolyzing)</fullName>
        <ecNumber evidence="3">6.3.5.4</ecNumber>
    </recommendedName>
</protein>
<proteinExistence type="inferred from homology"/>
<evidence type="ECO:0000256" key="5">
    <source>
        <dbReference type="ARBA" id="ARBA00022840"/>
    </source>
</evidence>
<dbReference type="PIRSF" id="PIRSF001589">
    <property type="entry name" value="Asn_synthetase_glu-h"/>
    <property type="match status" value="1"/>
</dbReference>
<dbReference type="SUPFAM" id="SSF52402">
    <property type="entry name" value="Adenine nucleotide alpha hydrolases-like"/>
    <property type="match status" value="1"/>
</dbReference>
<dbReference type="RefSeq" id="WP_014957798.1">
    <property type="nucleotide sequence ID" value="NC_018645.1"/>
</dbReference>
<dbReference type="STRING" id="651182.TOL2_C23250"/>
<dbReference type="GO" id="GO:0005524">
    <property type="term" value="F:ATP binding"/>
    <property type="evidence" value="ECO:0007669"/>
    <property type="project" value="UniProtKB-KW"/>
</dbReference>
<evidence type="ECO:0000256" key="4">
    <source>
        <dbReference type="ARBA" id="ARBA00022741"/>
    </source>
</evidence>
<evidence type="ECO:0000313" key="10">
    <source>
        <dbReference type="EMBL" id="CCK80486.1"/>
    </source>
</evidence>
<dbReference type="InterPro" id="IPR001962">
    <property type="entry name" value="Asn_synthase"/>
</dbReference>
<keyword evidence="5 7" id="KW-0067">ATP-binding</keyword>
<dbReference type="Gene3D" id="3.60.20.10">
    <property type="entry name" value="Glutamine Phosphoribosylpyrophosphate, subunit 1, domain 1"/>
    <property type="match status" value="1"/>
</dbReference>
<feature type="site" description="Important for beta-aspartyl-AMP intermediate formation" evidence="8">
    <location>
        <position position="363"/>
    </location>
</feature>
<organism evidence="10 11">
    <name type="scientific">Desulfobacula toluolica (strain DSM 7467 / Tol2)</name>
    <dbReference type="NCBI Taxonomy" id="651182"/>
    <lineage>
        <taxon>Bacteria</taxon>
        <taxon>Pseudomonadati</taxon>
        <taxon>Thermodesulfobacteriota</taxon>
        <taxon>Desulfobacteria</taxon>
        <taxon>Desulfobacterales</taxon>
        <taxon>Desulfobacteraceae</taxon>
        <taxon>Desulfobacula</taxon>
    </lineage>
</organism>
<evidence type="ECO:0000256" key="3">
    <source>
        <dbReference type="ARBA" id="ARBA00012737"/>
    </source>
</evidence>
<evidence type="ECO:0000259" key="9">
    <source>
        <dbReference type="PROSITE" id="PS51278"/>
    </source>
</evidence>
<dbReference type="CDD" id="cd01991">
    <property type="entry name" value="Asn_synthase_B_C"/>
    <property type="match status" value="1"/>
</dbReference>
<dbReference type="PATRIC" id="fig|651182.5.peg.2750"/>
<dbReference type="HOGENOM" id="CLU_457729_0_0_7"/>
<gene>
    <name evidence="10" type="primary">asnB</name>
    <name evidence="10" type="ordered locus">TOL2_C23250</name>
</gene>
<keyword evidence="4 7" id="KW-0547">Nucleotide-binding</keyword>
<feature type="domain" description="Glutamine amidotransferase type-2" evidence="9">
    <location>
        <begin position="3"/>
        <end position="214"/>
    </location>
</feature>
<dbReference type="KEGG" id="dto:TOL2_C23250"/>
<dbReference type="AlphaFoldDB" id="K0NGW6"/>
<evidence type="ECO:0000256" key="6">
    <source>
        <dbReference type="ARBA" id="ARBA00048741"/>
    </source>
</evidence>
<feature type="binding site" evidence="7">
    <location>
        <position position="262"/>
    </location>
    <ligand>
        <name>ATP</name>
        <dbReference type="ChEBI" id="CHEBI:30616"/>
    </ligand>
</feature>
<evidence type="ECO:0000256" key="7">
    <source>
        <dbReference type="PIRSR" id="PIRSR001589-2"/>
    </source>
</evidence>
<dbReference type="Pfam" id="PF00733">
    <property type="entry name" value="Asn_synthase"/>
    <property type="match status" value="1"/>
</dbReference>
<comment type="catalytic activity">
    <reaction evidence="6">
        <text>L-aspartate + L-glutamine + ATP + H2O = L-asparagine + L-glutamate + AMP + diphosphate + H(+)</text>
        <dbReference type="Rhea" id="RHEA:12228"/>
        <dbReference type="ChEBI" id="CHEBI:15377"/>
        <dbReference type="ChEBI" id="CHEBI:15378"/>
        <dbReference type="ChEBI" id="CHEBI:29985"/>
        <dbReference type="ChEBI" id="CHEBI:29991"/>
        <dbReference type="ChEBI" id="CHEBI:30616"/>
        <dbReference type="ChEBI" id="CHEBI:33019"/>
        <dbReference type="ChEBI" id="CHEBI:58048"/>
        <dbReference type="ChEBI" id="CHEBI:58359"/>
        <dbReference type="ChEBI" id="CHEBI:456215"/>
        <dbReference type="EC" id="6.3.5.4"/>
    </reaction>
</comment>
<dbReference type="OrthoDB" id="9763290at2"/>
<dbReference type="PROSITE" id="PS51278">
    <property type="entry name" value="GATASE_TYPE_2"/>
    <property type="match status" value="1"/>
</dbReference>
<dbReference type="Proteomes" id="UP000007347">
    <property type="component" value="Chromosome"/>
</dbReference>
<sequence>MSQGIFGIIDFKQIIDQPGKLAATMGRFLNNSGSRKAVVSCKWDDHYILGMKRISEISIQQPGIVKNEDLQLIGLIHGEIHNYESLLQDIPEEAGQCSGDLDLALQLYRLHGKEFYRKFNGLFSLAILDLKKRAFFLANDRFGMAHQIYWTNVDNRFYFATHLKTLLSCPEIHKEIDFEALNLFLKYSYVSSPWSMIKGIHKLSPGNILVCKNGTATQEPFWDFNVLKNTPDNLDDAVFTYKELLKNSIARQLDTHGQVGILLSGGLDSSANVALASQCMDKKLKTFSVGFEDSAFDERPYARIVADHFGTQHHEYSINGSEIEDLPALIWHLEEPYFELGLFLTYQGMAAARKETDVILGGEAADQIFGTGGFAGGLPLALRYILLKGHLLGAASWMAGSLKRRYFYEHDNLAFKFRLLWNRVADLNDWFFYGYDEHELRQLHQNPLLAKTPRIFPDKQPTVVPDSFADLYRETQINQDIKHFSNENLMVKSGRMADMLDLTLRESYLDTELTDFMVSVDYGFKRSGGLVDHLRRNIQTKFLHRKAMEGLLPPEIMAKPKQGGFVPVMIFLENENLRKRIYMHLLNSDIIKACFNLDYIKTLFGNYEQHLRKKVYWHNFHNSKANRILFLLTFDIWHHFYLSNDFLEVQPMPLSEYLR</sequence>
<dbReference type="Pfam" id="PF13537">
    <property type="entry name" value="GATase_7"/>
    <property type="match status" value="1"/>
</dbReference>
<evidence type="ECO:0000313" key="11">
    <source>
        <dbReference type="Proteomes" id="UP000007347"/>
    </source>
</evidence>
<evidence type="ECO:0000256" key="2">
    <source>
        <dbReference type="ARBA" id="ARBA00005752"/>
    </source>
</evidence>
<evidence type="ECO:0000256" key="1">
    <source>
        <dbReference type="ARBA" id="ARBA00005187"/>
    </source>
</evidence>
<keyword evidence="10" id="KW-0436">Ligase</keyword>
<dbReference type="InterPro" id="IPR051786">
    <property type="entry name" value="ASN_synthetase/amidase"/>
</dbReference>